<keyword evidence="2" id="KW-1185">Reference proteome</keyword>
<protein>
    <submittedName>
        <fullName evidence="1">Uncharacterized protein</fullName>
    </submittedName>
</protein>
<proteinExistence type="predicted"/>
<reference evidence="1" key="2">
    <citation type="journal article" date="2024" name="Plant">
        <title>Genomic evolution and insights into agronomic trait innovations of Sesamum species.</title>
        <authorList>
            <person name="Miao H."/>
            <person name="Wang L."/>
            <person name="Qu L."/>
            <person name="Liu H."/>
            <person name="Sun Y."/>
            <person name="Le M."/>
            <person name="Wang Q."/>
            <person name="Wei S."/>
            <person name="Zheng Y."/>
            <person name="Lin W."/>
            <person name="Duan Y."/>
            <person name="Cao H."/>
            <person name="Xiong S."/>
            <person name="Wang X."/>
            <person name="Wei L."/>
            <person name="Li C."/>
            <person name="Ma Q."/>
            <person name="Ju M."/>
            <person name="Zhao R."/>
            <person name="Li G."/>
            <person name="Mu C."/>
            <person name="Tian Q."/>
            <person name="Mei H."/>
            <person name="Zhang T."/>
            <person name="Gao T."/>
            <person name="Zhang H."/>
        </authorList>
    </citation>
    <scope>NUCLEOTIDE SEQUENCE</scope>
    <source>
        <strain evidence="1">3651</strain>
    </source>
</reference>
<name>A0AAE2CWU8_9LAMI</name>
<comment type="caution">
    <text evidence="1">The sequence shown here is derived from an EMBL/GenBank/DDBJ whole genome shotgun (WGS) entry which is preliminary data.</text>
</comment>
<evidence type="ECO:0000313" key="1">
    <source>
        <dbReference type="EMBL" id="KAK4437571.1"/>
    </source>
</evidence>
<dbReference type="PANTHER" id="PTHR33070">
    <property type="entry name" value="OS06G0725500 PROTEIN"/>
    <property type="match status" value="1"/>
</dbReference>
<dbReference type="EMBL" id="JACGWO010000001">
    <property type="protein sequence ID" value="KAK4437571.1"/>
    <property type="molecule type" value="Genomic_DNA"/>
</dbReference>
<dbReference type="GO" id="GO:0048364">
    <property type="term" value="P:root development"/>
    <property type="evidence" value="ECO:0007669"/>
    <property type="project" value="InterPro"/>
</dbReference>
<dbReference type="AlphaFoldDB" id="A0AAE2CWU8"/>
<reference evidence="1" key="1">
    <citation type="submission" date="2020-06" db="EMBL/GenBank/DDBJ databases">
        <authorList>
            <person name="Li T."/>
            <person name="Hu X."/>
            <person name="Zhang T."/>
            <person name="Song X."/>
            <person name="Zhang H."/>
            <person name="Dai N."/>
            <person name="Sheng W."/>
            <person name="Hou X."/>
            <person name="Wei L."/>
        </authorList>
    </citation>
    <scope>NUCLEOTIDE SEQUENCE</scope>
    <source>
        <strain evidence="1">3651</strain>
        <tissue evidence="1">Leaf</tissue>
    </source>
</reference>
<dbReference type="Pfam" id="PF03087">
    <property type="entry name" value="BPS1"/>
    <property type="match status" value="1"/>
</dbReference>
<dbReference type="Proteomes" id="UP001293254">
    <property type="component" value="Unassembled WGS sequence"/>
</dbReference>
<dbReference type="PANTHER" id="PTHR33070:SF129">
    <property type="entry name" value="DUF241 DOMAIN PROTEIN"/>
    <property type="match status" value="1"/>
</dbReference>
<gene>
    <name evidence="1" type="ORF">Salat_0091000</name>
</gene>
<evidence type="ECO:0000313" key="2">
    <source>
        <dbReference type="Proteomes" id="UP001293254"/>
    </source>
</evidence>
<organism evidence="1 2">
    <name type="scientific">Sesamum alatum</name>
    <dbReference type="NCBI Taxonomy" id="300844"/>
    <lineage>
        <taxon>Eukaryota</taxon>
        <taxon>Viridiplantae</taxon>
        <taxon>Streptophyta</taxon>
        <taxon>Embryophyta</taxon>
        <taxon>Tracheophyta</taxon>
        <taxon>Spermatophyta</taxon>
        <taxon>Magnoliopsida</taxon>
        <taxon>eudicotyledons</taxon>
        <taxon>Gunneridae</taxon>
        <taxon>Pentapetalae</taxon>
        <taxon>asterids</taxon>
        <taxon>lamiids</taxon>
        <taxon>Lamiales</taxon>
        <taxon>Pedaliaceae</taxon>
        <taxon>Sesamum</taxon>
    </lineage>
</organism>
<dbReference type="InterPro" id="IPR004320">
    <property type="entry name" value="BPS1_pln"/>
</dbReference>
<dbReference type="GO" id="GO:0048367">
    <property type="term" value="P:shoot system development"/>
    <property type="evidence" value="ECO:0007669"/>
    <property type="project" value="InterPro"/>
</dbReference>
<sequence length="209" mass="23665">MGGEALDGYLRLVDACATAKDILFHAKQDVLELLSVLRRKRDAGDVCGFLTSRKNAQKMIRKSRKNISNFKHKHTILALNKNEATIAVITMLEAESVTFDLIEALLSSIAGTKGHSRPSGWFFVTELKHSRNFPGQDHKEKLEFEEFDLALCKLAANRTSKCDNGMQIDDLQHQLTDMNSSIRVVEEKLEFLFNRLINTRVSLLNMQSQ</sequence>
<accession>A0AAE2CWU8</accession>